<feature type="region of interest" description="Disordered" evidence="1">
    <location>
        <begin position="1"/>
        <end position="26"/>
    </location>
</feature>
<dbReference type="AlphaFoldDB" id="A0A371CPT9"/>
<sequence>MGGWARRGQDGVDFTEHSGRFNGDHPEDFEPLSGKYFGYFKCVVCDDVRPIHRHQVRKHEATKRHQRRRKGRLAQETEPAQASADSSSGHLESNTQDIQIDWARITGSLRLEPTTEEAVLERITAALREYILSSEDVGRESDDEAEEVEEAGDEREDDGPEGGDTASTRSREEGRDLPGEQPGSSEHPVRTRSVDDTDGPWFPWSDRQ</sequence>
<feature type="compositionally biased region" description="Basic residues" evidence="1">
    <location>
        <begin position="55"/>
        <end position="72"/>
    </location>
</feature>
<protein>
    <submittedName>
        <fullName evidence="2">Uncharacterized protein</fullName>
    </submittedName>
</protein>
<feature type="compositionally biased region" description="Polar residues" evidence="1">
    <location>
        <begin position="78"/>
        <end position="93"/>
    </location>
</feature>
<feature type="compositionally biased region" description="Basic and acidic residues" evidence="1">
    <location>
        <begin position="7"/>
        <end position="26"/>
    </location>
</feature>
<name>A0A371CPT9_9APHY</name>
<feature type="compositionally biased region" description="Basic and acidic residues" evidence="1">
    <location>
        <begin position="169"/>
        <end position="178"/>
    </location>
</feature>
<keyword evidence="3" id="KW-1185">Reference proteome</keyword>
<reference evidence="2 3" key="1">
    <citation type="journal article" date="2018" name="Biotechnol. Biofuels">
        <title>Integrative visual omics of the white-rot fungus Polyporus brumalis exposes the biotechnological potential of its oxidative enzymes for delignifying raw plant biomass.</title>
        <authorList>
            <person name="Miyauchi S."/>
            <person name="Rancon A."/>
            <person name="Drula E."/>
            <person name="Hage H."/>
            <person name="Chaduli D."/>
            <person name="Favel A."/>
            <person name="Grisel S."/>
            <person name="Henrissat B."/>
            <person name="Herpoel-Gimbert I."/>
            <person name="Ruiz-Duenas F.J."/>
            <person name="Chevret D."/>
            <person name="Hainaut M."/>
            <person name="Lin J."/>
            <person name="Wang M."/>
            <person name="Pangilinan J."/>
            <person name="Lipzen A."/>
            <person name="Lesage-Meessen L."/>
            <person name="Navarro D."/>
            <person name="Riley R."/>
            <person name="Grigoriev I.V."/>
            <person name="Zhou S."/>
            <person name="Raouche S."/>
            <person name="Rosso M.N."/>
        </authorList>
    </citation>
    <scope>NUCLEOTIDE SEQUENCE [LARGE SCALE GENOMIC DNA]</scope>
    <source>
        <strain evidence="2 3">BRFM 1820</strain>
    </source>
</reference>
<organism evidence="2 3">
    <name type="scientific">Lentinus brumalis</name>
    <dbReference type="NCBI Taxonomy" id="2498619"/>
    <lineage>
        <taxon>Eukaryota</taxon>
        <taxon>Fungi</taxon>
        <taxon>Dikarya</taxon>
        <taxon>Basidiomycota</taxon>
        <taxon>Agaricomycotina</taxon>
        <taxon>Agaricomycetes</taxon>
        <taxon>Polyporales</taxon>
        <taxon>Polyporaceae</taxon>
        <taxon>Lentinus</taxon>
    </lineage>
</organism>
<accession>A0A371CPT9</accession>
<feature type="region of interest" description="Disordered" evidence="1">
    <location>
        <begin position="134"/>
        <end position="208"/>
    </location>
</feature>
<evidence type="ECO:0000313" key="3">
    <source>
        <dbReference type="Proteomes" id="UP000256964"/>
    </source>
</evidence>
<evidence type="ECO:0000256" key="1">
    <source>
        <dbReference type="SAM" id="MobiDB-lite"/>
    </source>
</evidence>
<evidence type="ECO:0000313" key="2">
    <source>
        <dbReference type="EMBL" id="RDX42306.1"/>
    </source>
</evidence>
<gene>
    <name evidence="2" type="ORF">OH76DRAFT_1488747</name>
</gene>
<dbReference type="Proteomes" id="UP000256964">
    <property type="component" value="Unassembled WGS sequence"/>
</dbReference>
<feature type="compositionally biased region" description="Acidic residues" evidence="1">
    <location>
        <begin position="141"/>
        <end position="161"/>
    </location>
</feature>
<feature type="region of interest" description="Disordered" evidence="1">
    <location>
        <begin position="55"/>
        <end position="93"/>
    </location>
</feature>
<proteinExistence type="predicted"/>
<dbReference type="STRING" id="139420.A0A371CPT9"/>
<dbReference type="EMBL" id="KZ857487">
    <property type="protein sequence ID" value="RDX42306.1"/>
    <property type="molecule type" value="Genomic_DNA"/>
</dbReference>